<proteinExistence type="inferred from homology"/>
<keyword evidence="9" id="KW-1185">Reference proteome</keyword>
<organism evidence="8 9">
    <name type="scientific">Chitinophaga niabensis</name>
    <dbReference type="NCBI Taxonomy" id="536979"/>
    <lineage>
        <taxon>Bacteria</taxon>
        <taxon>Pseudomonadati</taxon>
        <taxon>Bacteroidota</taxon>
        <taxon>Chitinophagia</taxon>
        <taxon>Chitinophagales</taxon>
        <taxon>Chitinophagaceae</taxon>
        <taxon>Chitinophaga</taxon>
    </lineage>
</organism>
<accession>A0A1N6DVD4</accession>
<dbReference type="EMBL" id="FSRA01000001">
    <property type="protein sequence ID" value="SIN74721.1"/>
    <property type="molecule type" value="Genomic_DNA"/>
</dbReference>
<evidence type="ECO:0000256" key="2">
    <source>
        <dbReference type="ARBA" id="ARBA00023015"/>
    </source>
</evidence>
<dbReference type="GO" id="GO:0006352">
    <property type="term" value="P:DNA-templated transcription initiation"/>
    <property type="evidence" value="ECO:0007669"/>
    <property type="project" value="InterPro"/>
</dbReference>
<dbReference type="Proteomes" id="UP000185003">
    <property type="component" value="Unassembled WGS sequence"/>
</dbReference>
<evidence type="ECO:0000256" key="5">
    <source>
        <dbReference type="SAM" id="Coils"/>
    </source>
</evidence>
<evidence type="ECO:0000259" key="7">
    <source>
        <dbReference type="Pfam" id="PF08281"/>
    </source>
</evidence>
<dbReference type="Pfam" id="PF04542">
    <property type="entry name" value="Sigma70_r2"/>
    <property type="match status" value="1"/>
</dbReference>
<dbReference type="InterPro" id="IPR013249">
    <property type="entry name" value="RNA_pol_sigma70_r4_t2"/>
</dbReference>
<keyword evidence="4" id="KW-0804">Transcription</keyword>
<dbReference type="Pfam" id="PF08281">
    <property type="entry name" value="Sigma70_r4_2"/>
    <property type="match status" value="1"/>
</dbReference>
<dbReference type="GO" id="GO:0016987">
    <property type="term" value="F:sigma factor activity"/>
    <property type="evidence" value="ECO:0007669"/>
    <property type="project" value="UniProtKB-KW"/>
</dbReference>
<dbReference type="SUPFAM" id="SSF88946">
    <property type="entry name" value="Sigma2 domain of RNA polymerase sigma factors"/>
    <property type="match status" value="1"/>
</dbReference>
<dbReference type="CDD" id="cd06171">
    <property type="entry name" value="Sigma70_r4"/>
    <property type="match status" value="1"/>
</dbReference>
<dbReference type="SUPFAM" id="SSF88659">
    <property type="entry name" value="Sigma3 and sigma4 domains of RNA polymerase sigma factors"/>
    <property type="match status" value="1"/>
</dbReference>
<dbReference type="InterPro" id="IPR013325">
    <property type="entry name" value="RNA_pol_sigma_r2"/>
</dbReference>
<comment type="similarity">
    <text evidence="1">Belongs to the sigma-70 factor family. ECF subfamily.</text>
</comment>
<evidence type="ECO:0000256" key="1">
    <source>
        <dbReference type="ARBA" id="ARBA00010641"/>
    </source>
</evidence>
<evidence type="ECO:0000256" key="4">
    <source>
        <dbReference type="ARBA" id="ARBA00023163"/>
    </source>
</evidence>
<name>A0A1N6DVD4_9BACT</name>
<reference evidence="9" key="1">
    <citation type="submission" date="2016-11" db="EMBL/GenBank/DDBJ databases">
        <authorList>
            <person name="Varghese N."/>
            <person name="Submissions S."/>
        </authorList>
    </citation>
    <scope>NUCLEOTIDE SEQUENCE [LARGE SCALE GENOMIC DNA]</scope>
    <source>
        <strain evidence="9">DSM 24787</strain>
    </source>
</reference>
<dbReference type="GO" id="GO:0003677">
    <property type="term" value="F:DNA binding"/>
    <property type="evidence" value="ECO:0007669"/>
    <property type="project" value="InterPro"/>
</dbReference>
<dbReference type="InterPro" id="IPR013324">
    <property type="entry name" value="RNA_pol_sigma_r3/r4-like"/>
</dbReference>
<dbReference type="InterPro" id="IPR014284">
    <property type="entry name" value="RNA_pol_sigma-70_dom"/>
</dbReference>
<feature type="domain" description="RNA polymerase sigma-70 region 2" evidence="6">
    <location>
        <begin position="38"/>
        <end position="103"/>
    </location>
</feature>
<dbReference type="Gene3D" id="1.10.10.10">
    <property type="entry name" value="Winged helix-like DNA-binding domain superfamily/Winged helix DNA-binding domain"/>
    <property type="match status" value="1"/>
</dbReference>
<gene>
    <name evidence="8" type="ORF">SAMN04488055_1107</name>
</gene>
<dbReference type="STRING" id="536979.SAMN04488055_1107"/>
<dbReference type="Gene3D" id="1.10.1740.10">
    <property type="match status" value="1"/>
</dbReference>
<dbReference type="InterPro" id="IPR039425">
    <property type="entry name" value="RNA_pol_sigma-70-like"/>
</dbReference>
<keyword evidence="5" id="KW-0175">Coiled coil</keyword>
<evidence type="ECO:0000313" key="8">
    <source>
        <dbReference type="EMBL" id="SIN74721.1"/>
    </source>
</evidence>
<evidence type="ECO:0000256" key="3">
    <source>
        <dbReference type="ARBA" id="ARBA00023082"/>
    </source>
</evidence>
<evidence type="ECO:0000259" key="6">
    <source>
        <dbReference type="Pfam" id="PF04542"/>
    </source>
</evidence>
<sequence length="201" mass="23882">MKKKLYLVSINSNFLISSEHDMEWSRMKNGDPAALEAIYRAHIRSLVRYGLKLTHDLDLIRDSIQDLFLEIWRNRENLADTSHPKFYLFRALRNKLSKAQTKQSFVSENELRLASDSLLEEYVELTITARETEAENRQALKQLLHKLPRRQQEAVYLRFYQNIPYERIAELMSMNYQSVLNLMQRALKALRKEYTPRSSKD</sequence>
<dbReference type="PANTHER" id="PTHR43133:SF46">
    <property type="entry name" value="RNA POLYMERASE SIGMA-70 FACTOR ECF SUBFAMILY"/>
    <property type="match status" value="1"/>
</dbReference>
<dbReference type="NCBIfam" id="TIGR02937">
    <property type="entry name" value="sigma70-ECF"/>
    <property type="match status" value="1"/>
</dbReference>
<dbReference type="InterPro" id="IPR036388">
    <property type="entry name" value="WH-like_DNA-bd_sf"/>
</dbReference>
<keyword evidence="2" id="KW-0805">Transcription regulation</keyword>
<keyword evidence="3" id="KW-0731">Sigma factor</keyword>
<evidence type="ECO:0000313" key="9">
    <source>
        <dbReference type="Proteomes" id="UP000185003"/>
    </source>
</evidence>
<feature type="domain" description="RNA polymerase sigma factor 70 region 4 type 2" evidence="7">
    <location>
        <begin position="137"/>
        <end position="190"/>
    </location>
</feature>
<feature type="coiled-coil region" evidence="5">
    <location>
        <begin position="115"/>
        <end position="142"/>
    </location>
</feature>
<protein>
    <submittedName>
        <fullName evidence="8">RNA polymerase sigma factor, sigma-70 family</fullName>
    </submittedName>
</protein>
<dbReference type="PANTHER" id="PTHR43133">
    <property type="entry name" value="RNA POLYMERASE ECF-TYPE SIGMA FACTO"/>
    <property type="match status" value="1"/>
</dbReference>
<dbReference type="AlphaFoldDB" id="A0A1N6DVD4"/>
<dbReference type="InterPro" id="IPR007627">
    <property type="entry name" value="RNA_pol_sigma70_r2"/>
</dbReference>